<dbReference type="Gene3D" id="2.60.169.10">
    <property type="entry name" value="Microviridae F protein"/>
    <property type="match status" value="2"/>
</dbReference>
<reference evidence="6" key="1">
    <citation type="submission" date="2021-04" db="EMBL/GenBank/DDBJ databases">
        <title>Genomes of microviruses identified in yellow-bellied marmot fecal samples.</title>
        <authorList>
            <person name="Varsani A."/>
            <person name="Kraberger S."/>
            <person name="Chatterjee A."/>
            <person name="Richet C."/>
            <person name="Fontenele R.S."/>
            <person name="Schmidlin K."/>
            <person name="Blumstein D.T."/>
        </authorList>
    </citation>
    <scope>NUCLEOTIDE SEQUENCE</scope>
    <source>
        <strain evidence="6">Mar53</strain>
    </source>
</reference>
<keyword evidence="4" id="KW-0167">Capsid protein</keyword>
<evidence type="ECO:0000256" key="1">
    <source>
        <dbReference type="ARBA" id="ARBA00004328"/>
    </source>
</evidence>
<dbReference type="InterPro" id="IPR037002">
    <property type="entry name" value="Microviridae_protein_F_sf"/>
</dbReference>
<evidence type="ECO:0000256" key="2">
    <source>
        <dbReference type="ARBA" id="ARBA00009963"/>
    </source>
</evidence>
<proteinExistence type="inferred from homology"/>
<organism evidence="6">
    <name type="scientific">Microvirus mar53</name>
    <dbReference type="NCBI Taxonomy" id="2851189"/>
    <lineage>
        <taxon>Viruses</taxon>
        <taxon>Monodnaviria</taxon>
        <taxon>Sangervirae</taxon>
        <taxon>Phixviricota</taxon>
        <taxon>Malgrandaviricetes</taxon>
        <taxon>Petitvirales</taxon>
        <taxon>Microviridae</taxon>
    </lineage>
</organism>
<dbReference type="InterPro" id="IPR016184">
    <property type="entry name" value="Capsid/spike_ssDNA_virus"/>
</dbReference>
<keyword evidence="3" id="KW-1140">T=1 icosahedral capsid protein</keyword>
<dbReference type="EMBL" id="MZ089799">
    <property type="protein sequence ID" value="QXP45095.1"/>
    <property type="molecule type" value="Genomic_DNA"/>
</dbReference>
<evidence type="ECO:0000256" key="4">
    <source>
        <dbReference type="ARBA" id="ARBA00022561"/>
    </source>
</evidence>
<evidence type="ECO:0000313" key="6">
    <source>
        <dbReference type="EMBL" id="QXP45095.1"/>
    </source>
</evidence>
<sequence>MSVWSKEHNPETSIKRNVFPQSFSNNLTMNFGGIYPFLCQEVMSGDTMEIDSAMGLRFMPTIWPLQNRIRADVHYFYVRNRNLYNEFKEYYTGGTVNKPMPYLSVQNDSFFKTGSLADYLNVPTVLNFSKGDVVKNFKSSSSILVDVDNVGGVYDPPFAFDGKLYTSDNLPVEGTTPYFTPDYNDLWVKISASSLPPDSKEVSRLGGLFSFCLADGFLTAVGSFSSVSGKTFSLGGFDGVPPVLRNASESADVYCLPAMFVCPSRLNNSTSGYLSNIVPCGPWFKIVPGNQANSDDHPFEVPVLNELADRLFVSNSSYFLYFGYCFWSSSEFKFYMTSQQYDYTLVSAASQSFELSDMGFSNPFLGISPQLPLNALPFRAYEQIYNAFFRDERNNPLLIDGKPYYDKYLPSTDGGADAFDYKLHYRNWEQDFLTTALPSPQQGEAPLVGISAAGVMSLSDPETGQVYHAQAITADDADTIVGAKFIETNQDGTSVPNNVARSLVSYATSGISINDFRNVNALQRYLETNLRRGLKYKDLVAARWGVNISYAEMNMPEFIGGFTEYVNPAQVNQTSQDTSSSPLGSYAGQLYCNGQQKHKIRHFCDEEGFIIGVISVVPVPVYSQLLPKMFTKFDRLDYFQPEFGHIGMQPIPMKEVAPLQVAINGGNQDETFGYQRAWYDYLGRVDEVHGQFRGSLRDFLMYRTFSGIPRLSEDFLLVDNKPLDNVFSVQRDADGNSIDKILGQIYVDIVAKRPIPRFGIPRLE</sequence>
<comment type="similarity">
    <text evidence="2">Belongs to the microviridae F protein family.</text>
</comment>
<keyword evidence="5" id="KW-0946">Virion</keyword>
<dbReference type="InterPro" id="IPR003514">
    <property type="entry name" value="Microviridae_protein_F"/>
</dbReference>
<evidence type="ECO:0000256" key="5">
    <source>
        <dbReference type="ARBA" id="ARBA00022844"/>
    </source>
</evidence>
<evidence type="ECO:0000256" key="3">
    <source>
        <dbReference type="ARBA" id="ARBA00022431"/>
    </source>
</evidence>
<dbReference type="SUPFAM" id="SSF88645">
    <property type="entry name" value="ssDNA viruses"/>
    <property type="match status" value="2"/>
</dbReference>
<accession>A0A8F6AI87</accession>
<dbReference type="GO" id="GO:0039615">
    <property type="term" value="C:T=1 icosahedral viral capsid"/>
    <property type="evidence" value="ECO:0007669"/>
    <property type="project" value="UniProtKB-KW"/>
</dbReference>
<comment type="subcellular location">
    <subcellularLocation>
        <location evidence="1">Virion</location>
    </subcellularLocation>
</comment>
<dbReference type="GO" id="GO:0005198">
    <property type="term" value="F:structural molecule activity"/>
    <property type="evidence" value="ECO:0007669"/>
    <property type="project" value="InterPro"/>
</dbReference>
<name>A0A8F6AI87_9VIRU</name>
<dbReference type="Pfam" id="PF02305">
    <property type="entry name" value="Phage_F"/>
    <property type="match status" value="2"/>
</dbReference>
<protein>
    <submittedName>
        <fullName evidence="6">Major capsid protein</fullName>
    </submittedName>
</protein>